<keyword evidence="6" id="KW-0145">Chemotaxis</keyword>
<keyword evidence="15" id="KW-1185">Reference proteome</keyword>
<dbReference type="GO" id="GO:0003774">
    <property type="term" value="F:cytoskeletal motor activity"/>
    <property type="evidence" value="ECO:0007669"/>
    <property type="project" value="InterPro"/>
</dbReference>
<dbReference type="GO" id="GO:0005886">
    <property type="term" value="C:plasma membrane"/>
    <property type="evidence" value="ECO:0007669"/>
    <property type="project" value="UniProtKB-SubCell"/>
</dbReference>
<dbReference type="InterPro" id="IPR011002">
    <property type="entry name" value="FliG_a-hlx"/>
</dbReference>
<dbReference type="Proteomes" id="UP000276254">
    <property type="component" value="Plasmid unnamed1"/>
</dbReference>
<comment type="function">
    <text evidence="10">FliG is one of three proteins (FliG, FliN, FliM) that forms the rotor-mounted switch complex (C ring), located at the base of the basal body. This complex interacts with the CheY and CheZ chemotaxis proteins, in addition to contacting components of the motor that determine the direction of flagellar rotation.</text>
</comment>
<keyword evidence="14" id="KW-0614">Plasmid</keyword>
<sequence>MPTVLRWFVILFALTQRVRRLLCASSSARPTMDELRAAPGKHETAAILLMLLAEEEAAAIVSRLEPQEIERLGSAMFALGDVNENRVTSALDRFVEGAKGQTTMSSEVGGHLSGVVTRALGSARAPAMLERIIPETLVDPLPSLKWLSVNDLLVIARDEHPQFVALLVAHMAPNVAAAVIAQLSEGEQTDILFRAATLGHVSEDAFALADSQLAEWIGTGGQAAPGVLSNVPTIAAVLNHAPRALQQRLMKALMKRDRILGQRIEDELVIFDDILSLADKDLGVVCRSVDPADLALAMKGVTEAQRERIFATMSARAADTMRDAIAEQGPARLAEVLVAQKSIVMIAKTMGENGTIQLGQGTEDFV</sequence>
<proteinExistence type="inferred from homology"/>
<dbReference type="InterPro" id="IPR000090">
    <property type="entry name" value="Flg_Motor_Flig"/>
</dbReference>
<evidence type="ECO:0000259" key="13">
    <source>
        <dbReference type="Pfam" id="PF14842"/>
    </source>
</evidence>
<dbReference type="PANTHER" id="PTHR30534:SF0">
    <property type="entry name" value="FLAGELLAR MOTOR SWITCH PROTEIN FLIG"/>
    <property type="match status" value="1"/>
</dbReference>
<dbReference type="Pfam" id="PF14841">
    <property type="entry name" value="FliG_M"/>
    <property type="match status" value="1"/>
</dbReference>
<evidence type="ECO:0000256" key="5">
    <source>
        <dbReference type="ARBA" id="ARBA00022475"/>
    </source>
</evidence>
<dbReference type="AlphaFoldDB" id="A0A494TIH3"/>
<evidence type="ECO:0000313" key="15">
    <source>
        <dbReference type="Proteomes" id="UP000276254"/>
    </source>
</evidence>
<organism evidence="14 15">
    <name type="scientific">Sphingomonas paeninsulae</name>
    <dbReference type="NCBI Taxonomy" id="2319844"/>
    <lineage>
        <taxon>Bacteria</taxon>
        <taxon>Pseudomonadati</taxon>
        <taxon>Pseudomonadota</taxon>
        <taxon>Alphaproteobacteria</taxon>
        <taxon>Sphingomonadales</taxon>
        <taxon>Sphingomonadaceae</taxon>
        <taxon>Sphingomonas</taxon>
    </lineage>
</organism>
<dbReference type="InterPro" id="IPR023087">
    <property type="entry name" value="Flg_Motor_Flig_C"/>
</dbReference>
<comment type="similarity">
    <text evidence="3">Belongs to the FliG family.</text>
</comment>
<evidence type="ECO:0000256" key="7">
    <source>
        <dbReference type="ARBA" id="ARBA00022779"/>
    </source>
</evidence>
<evidence type="ECO:0000256" key="6">
    <source>
        <dbReference type="ARBA" id="ARBA00022500"/>
    </source>
</evidence>
<dbReference type="GO" id="GO:0006935">
    <property type="term" value="P:chemotaxis"/>
    <property type="evidence" value="ECO:0007669"/>
    <property type="project" value="UniProtKB-KW"/>
</dbReference>
<keyword evidence="14" id="KW-0282">Flagellum</keyword>
<keyword evidence="5" id="KW-1003">Cell membrane</keyword>
<dbReference type="PANTHER" id="PTHR30534">
    <property type="entry name" value="FLAGELLAR MOTOR SWITCH PROTEIN FLIG"/>
    <property type="match status" value="1"/>
</dbReference>
<comment type="subcellular location">
    <subcellularLocation>
        <location evidence="1">Bacterial flagellum basal body</location>
    </subcellularLocation>
    <subcellularLocation>
        <location evidence="2">Cell membrane</location>
        <topology evidence="2">Peripheral membrane protein</topology>
        <orientation evidence="2">Cytoplasmic side</orientation>
    </subcellularLocation>
</comment>
<evidence type="ECO:0000256" key="2">
    <source>
        <dbReference type="ARBA" id="ARBA00004413"/>
    </source>
</evidence>
<keyword evidence="8" id="KW-0472">Membrane</keyword>
<dbReference type="KEGG" id="spha:D3Y57_04170"/>
<evidence type="ECO:0000256" key="8">
    <source>
        <dbReference type="ARBA" id="ARBA00023136"/>
    </source>
</evidence>
<accession>A0A494TIH3</accession>
<keyword evidence="14" id="KW-0966">Cell projection</keyword>
<keyword evidence="9" id="KW-0975">Bacterial flagellum</keyword>
<evidence type="ECO:0000256" key="4">
    <source>
        <dbReference type="ARBA" id="ARBA00021870"/>
    </source>
</evidence>
<feature type="domain" description="Flagellar motor switch protein FliG C-terminal" evidence="11">
    <location>
        <begin position="252"/>
        <end position="358"/>
    </location>
</feature>
<keyword evidence="14" id="KW-0969">Cilium</keyword>
<evidence type="ECO:0000256" key="3">
    <source>
        <dbReference type="ARBA" id="ARBA00010299"/>
    </source>
</evidence>
<dbReference type="InterPro" id="IPR028263">
    <property type="entry name" value="FliG_N"/>
</dbReference>
<evidence type="ECO:0000256" key="10">
    <source>
        <dbReference type="ARBA" id="ARBA00025598"/>
    </source>
</evidence>
<reference evidence="14 15" key="1">
    <citation type="submission" date="2018-09" db="EMBL/GenBank/DDBJ databases">
        <title>Sphingomonas peninsula sp. nov., isolated from fildes peninsula, Antarctic soil.</title>
        <authorList>
            <person name="Yingchao G."/>
        </authorList>
    </citation>
    <scope>NUCLEOTIDE SEQUENCE [LARGE SCALE GENOMIC DNA]</scope>
    <source>
        <strain evidence="14 15">YZ-8</strain>
        <plasmid evidence="14 15">unnamed1</plasmid>
    </source>
</reference>
<dbReference type="GO" id="GO:0071973">
    <property type="term" value="P:bacterial-type flagellum-dependent cell motility"/>
    <property type="evidence" value="ECO:0007669"/>
    <property type="project" value="InterPro"/>
</dbReference>
<evidence type="ECO:0000259" key="11">
    <source>
        <dbReference type="Pfam" id="PF01706"/>
    </source>
</evidence>
<name>A0A494TIH3_SPHPE</name>
<dbReference type="GO" id="GO:0009425">
    <property type="term" value="C:bacterial-type flagellum basal body"/>
    <property type="evidence" value="ECO:0007669"/>
    <property type="project" value="UniProtKB-SubCell"/>
</dbReference>
<evidence type="ECO:0000259" key="12">
    <source>
        <dbReference type="Pfam" id="PF14841"/>
    </source>
</evidence>
<dbReference type="Pfam" id="PF01706">
    <property type="entry name" value="FliG_C"/>
    <property type="match status" value="1"/>
</dbReference>
<geneLocation type="plasmid" evidence="14">
    <name>unnamed1</name>
</geneLocation>
<feature type="domain" description="Flagellar motor switch protein FliG N-terminal" evidence="13">
    <location>
        <begin position="42"/>
        <end position="136"/>
    </location>
</feature>
<dbReference type="EMBL" id="CP032828">
    <property type="protein sequence ID" value="AYJ85228.1"/>
    <property type="molecule type" value="Genomic_DNA"/>
</dbReference>
<dbReference type="OrthoDB" id="9780302at2"/>
<evidence type="ECO:0000313" key="14">
    <source>
        <dbReference type="EMBL" id="AYJ85228.1"/>
    </source>
</evidence>
<protein>
    <recommendedName>
        <fullName evidence="4">Flagellar motor switch protein FliG</fullName>
    </recommendedName>
</protein>
<dbReference type="Gene3D" id="1.10.220.30">
    <property type="match status" value="3"/>
</dbReference>
<feature type="domain" description="Flagellar motor switch protein FliG middle" evidence="12">
    <location>
        <begin position="152"/>
        <end position="215"/>
    </location>
</feature>
<evidence type="ECO:0000256" key="1">
    <source>
        <dbReference type="ARBA" id="ARBA00004117"/>
    </source>
</evidence>
<keyword evidence="7" id="KW-0283">Flagellar rotation</keyword>
<dbReference type="PRINTS" id="PR00954">
    <property type="entry name" value="FLGMOTORFLIG"/>
</dbReference>
<dbReference type="Pfam" id="PF14842">
    <property type="entry name" value="FliG_N"/>
    <property type="match status" value="1"/>
</dbReference>
<gene>
    <name evidence="14" type="ORF">D3Y57_04170</name>
</gene>
<evidence type="ECO:0000256" key="9">
    <source>
        <dbReference type="ARBA" id="ARBA00023143"/>
    </source>
</evidence>
<dbReference type="SUPFAM" id="SSF48029">
    <property type="entry name" value="FliG"/>
    <property type="match status" value="2"/>
</dbReference>
<dbReference type="InterPro" id="IPR032779">
    <property type="entry name" value="FliG_M"/>
</dbReference>